<evidence type="ECO:0000259" key="4">
    <source>
        <dbReference type="Pfam" id="PF03328"/>
    </source>
</evidence>
<dbReference type="GO" id="GO:0000287">
    <property type="term" value="F:magnesium ion binding"/>
    <property type="evidence" value="ECO:0007669"/>
    <property type="project" value="TreeGrafter"/>
</dbReference>
<evidence type="ECO:0000256" key="1">
    <source>
        <dbReference type="ARBA" id="ARBA00001946"/>
    </source>
</evidence>
<dbReference type="EC" id="4.1.3.24" evidence="5"/>
<dbReference type="PIRSF" id="PIRSF015582">
    <property type="entry name" value="Cit_lyase_B"/>
    <property type="match status" value="1"/>
</dbReference>
<organism evidence="5">
    <name type="scientific">hydrothermal vent metagenome</name>
    <dbReference type="NCBI Taxonomy" id="652676"/>
    <lineage>
        <taxon>unclassified sequences</taxon>
        <taxon>metagenomes</taxon>
        <taxon>ecological metagenomes</taxon>
    </lineage>
</organism>
<keyword evidence="3" id="KW-0460">Magnesium</keyword>
<dbReference type="SUPFAM" id="SSF51621">
    <property type="entry name" value="Phosphoenolpyruvate/pyruvate domain"/>
    <property type="match status" value="1"/>
</dbReference>
<dbReference type="InterPro" id="IPR005000">
    <property type="entry name" value="Aldolase/citrate-lyase_domain"/>
</dbReference>
<protein>
    <submittedName>
        <fullName evidence="5">Malyl-CoA lyase</fullName>
        <ecNumber evidence="5">4.1.3.24</ecNumber>
    </submittedName>
</protein>
<keyword evidence="2" id="KW-0479">Metal-binding</keyword>
<sequence>MLRRNKEERMSTKTPRDFFKPLAIGAPAPMHDLPIRLERMIHFVPPHLDKVRAKVPTMAEGVDVMLANLEDAIPADAKDAARAGAIEMASMYDWQGKGTGFWSRVNPLNSPWFQEDVSELVLKAGHQLDVIMLPKVEGPWDIHFADQYVAQLEAKAGLTRPILFHAILETAQGMARVEEIALASPRMQGISLGPADLAADRKMKTTRVGGGHPFYRVIDDPNEDGSPRDSAQQDPWHYTIARMVDACRMAGINAFYGPFGDIADLDACEQQFRNAFLLGCSGTWSLHPNQIAIAKKVFSPDPNEVKFARKILDAMPDGSGVAMIDGKMQDDATWKQAKVISDLADLVASKDPELAAAYAT</sequence>
<dbReference type="EMBL" id="CZQD01000038">
    <property type="protein sequence ID" value="CUS57311.1"/>
    <property type="molecule type" value="Genomic_DNA"/>
</dbReference>
<reference evidence="5" key="1">
    <citation type="submission" date="2015-10" db="EMBL/GenBank/DDBJ databases">
        <authorList>
            <person name="Gilbert D.G."/>
        </authorList>
    </citation>
    <scope>NUCLEOTIDE SEQUENCE</scope>
</reference>
<keyword evidence="5" id="KW-0456">Lyase</keyword>
<dbReference type="AlphaFoldDB" id="A0A160U1A6"/>
<dbReference type="GO" id="GO:0016829">
    <property type="term" value="F:lyase activity"/>
    <property type="evidence" value="ECO:0007669"/>
    <property type="project" value="UniProtKB-KW"/>
</dbReference>
<proteinExistence type="predicted"/>
<dbReference type="InterPro" id="IPR011206">
    <property type="entry name" value="Citrate_lyase_beta/mcl1/mcl2"/>
</dbReference>
<dbReference type="PANTHER" id="PTHR32308:SF10">
    <property type="entry name" value="CITRATE LYASE SUBUNIT BETA"/>
    <property type="match status" value="1"/>
</dbReference>
<gene>
    <name evidence="5" type="ORF">MGWOODY_Hyp914</name>
</gene>
<name>A0A160U1A6_9ZZZZ</name>
<dbReference type="InterPro" id="IPR015813">
    <property type="entry name" value="Pyrv/PenolPyrv_kinase-like_dom"/>
</dbReference>
<evidence type="ECO:0000313" key="5">
    <source>
        <dbReference type="EMBL" id="CUS57311.1"/>
    </source>
</evidence>
<evidence type="ECO:0000256" key="2">
    <source>
        <dbReference type="ARBA" id="ARBA00022723"/>
    </source>
</evidence>
<dbReference type="InterPro" id="IPR040442">
    <property type="entry name" value="Pyrv_kinase-like_dom_sf"/>
</dbReference>
<comment type="cofactor">
    <cofactor evidence="1">
        <name>Mg(2+)</name>
        <dbReference type="ChEBI" id="CHEBI:18420"/>
    </cofactor>
</comment>
<dbReference type="Pfam" id="PF03328">
    <property type="entry name" value="HpcH_HpaI"/>
    <property type="match status" value="1"/>
</dbReference>
<dbReference type="Gene3D" id="3.20.20.60">
    <property type="entry name" value="Phosphoenolpyruvate-binding domains"/>
    <property type="match status" value="1"/>
</dbReference>
<feature type="domain" description="HpcH/HpaI aldolase/citrate lyase" evidence="4">
    <location>
        <begin position="43"/>
        <end position="288"/>
    </location>
</feature>
<evidence type="ECO:0000256" key="3">
    <source>
        <dbReference type="ARBA" id="ARBA00022842"/>
    </source>
</evidence>
<accession>A0A160U1A6</accession>
<dbReference type="GO" id="GO:0006107">
    <property type="term" value="P:oxaloacetate metabolic process"/>
    <property type="evidence" value="ECO:0007669"/>
    <property type="project" value="TreeGrafter"/>
</dbReference>
<dbReference type="PANTHER" id="PTHR32308">
    <property type="entry name" value="LYASE BETA SUBUNIT, PUTATIVE (AFU_ORTHOLOGUE AFUA_4G13030)-RELATED"/>
    <property type="match status" value="1"/>
</dbReference>